<evidence type="ECO:0000313" key="1">
    <source>
        <dbReference type="EMBL" id="GFC92759.1"/>
    </source>
</evidence>
<sequence>MDWLSNHKAEITCHEKVVRIPLLDGKVLRVVGERPKEKAKLMMSVKTRDKYQEEIVVVRDFPESPYRLAPSELEELSGQLKELQDKGFIRPSSSPWGAPILFVKKKDGTFRMCIDYRELNNLTIKNHCPLPRIDDLFDQLQCGIHGFDE</sequence>
<name>A0A699S5I8_TANCI</name>
<comment type="caution">
    <text evidence="1">The sequence shown here is derived from an EMBL/GenBank/DDBJ whole genome shotgun (WGS) entry which is preliminary data.</text>
</comment>
<gene>
    <name evidence="1" type="ORF">Tci_864729</name>
</gene>
<keyword evidence="1" id="KW-0808">Transferase</keyword>
<dbReference type="InterPro" id="IPR043128">
    <property type="entry name" value="Rev_trsase/Diguanyl_cyclase"/>
</dbReference>
<dbReference type="PANTHER" id="PTHR15503:SF45">
    <property type="entry name" value="RNA-DIRECTED DNA POLYMERASE HOMOLOG"/>
    <property type="match status" value="1"/>
</dbReference>
<dbReference type="PANTHER" id="PTHR15503">
    <property type="entry name" value="LDOC1 RELATED"/>
    <property type="match status" value="1"/>
</dbReference>
<dbReference type="InterPro" id="IPR032567">
    <property type="entry name" value="RTL1-rel"/>
</dbReference>
<accession>A0A699S5I8</accession>
<dbReference type="GO" id="GO:0003964">
    <property type="term" value="F:RNA-directed DNA polymerase activity"/>
    <property type="evidence" value="ECO:0007669"/>
    <property type="project" value="UniProtKB-KW"/>
</dbReference>
<dbReference type="SUPFAM" id="SSF56672">
    <property type="entry name" value="DNA/RNA polymerases"/>
    <property type="match status" value="1"/>
</dbReference>
<dbReference type="InterPro" id="IPR043502">
    <property type="entry name" value="DNA/RNA_pol_sf"/>
</dbReference>
<proteinExistence type="predicted"/>
<dbReference type="Gene3D" id="3.10.10.10">
    <property type="entry name" value="HIV Type 1 Reverse Transcriptase, subunit A, domain 1"/>
    <property type="match status" value="1"/>
</dbReference>
<reference evidence="1" key="1">
    <citation type="journal article" date="2019" name="Sci. Rep.">
        <title>Draft genome of Tanacetum cinerariifolium, the natural source of mosquito coil.</title>
        <authorList>
            <person name="Yamashiro T."/>
            <person name="Shiraishi A."/>
            <person name="Satake H."/>
            <person name="Nakayama K."/>
        </authorList>
    </citation>
    <scope>NUCLEOTIDE SEQUENCE</scope>
</reference>
<keyword evidence="1" id="KW-0548">Nucleotidyltransferase</keyword>
<dbReference type="EMBL" id="BKCJ011139334">
    <property type="protein sequence ID" value="GFC92759.1"/>
    <property type="molecule type" value="Genomic_DNA"/>
</dbReference>
<dbReference type="AlphaFoldDB" id="A0A699S5I8"/>
<organism evidence="1">
    <name type="scientific">Tanacetum cinerariifolium</name>
    <name type="common">Dalmatian daisy</name>
    <name type="synonym">Chrysanthemum cinerariifolium</name>
    <dbReference type="NCBI Taxonomy" id="118510"/>
    <lineage>
        <taxon>Eukaryota</taxon>
        <taxon>Viridiplantae</taxon>
        <taxon>Streptophyta</taxon>
        <taxon>Embryophyta</taxon>
        <taxon>Tracheophyta</taxon>
        <taxon>Spermatophyta</taxon>
        <taxon>Magnoliopsida</taxon>
        <taxon>eudicotyledons</taxon>
        <taxon>Gunneridae</taxon>
        <taxon>Pentapetalae</taxon>
        <taxon>asterids</taxon>
        <taxon>campanulids</taxon>
        <taxon>Asterales</taxon>
        <taxon>Asteraceae</taxon>
        <taxon>Asteroideae</taxon>
        <taxon>Anthemideae</taxon>
        <taxon>Anthemidinae</taxon>
        <taxon>Tanacetum</taxon>
    </lineage>
</organism>
<dbReference type="CDD" id="cd01647">
    <property type="entry name" value="RT_LTR"/>
    <property type="match status" value="1"/>
</dbReference>
<keyword evidence="1" id="KW-0695">RNA-directed DNA polymerase</keyword>
<protein>
    <submittedName>
        <fullName evidence="1">Putative reverse transcriptase domain-containing protein</fullName>
    </submittedName>
</protein>
<dbReference type="Gene3D" id="3.30.70.270">
    <property type="match status" value="1"/>
</dbReference>